<dbReference type="AlphaFoldDB" id="A0A8S0TN29"/>
<comment type="caution">
    <text evidence="3">The sequence shown here is derived from an EMBL/GenBank/DDBJ whole genome shotgun (WGS) entry which is preliminary data.</text>
</comment>
<keyword evidence="4" id="KW-1185">Reference proteome</keyword>
<comment type="similarity">
    <text evidence="1">Belongs to the UDP-glycosyltransferase family.</text>
</comment>
<dbReference type="OrthoDB" id="5835829at2759"/>
<sequence>MEVILLLQSSLISFLVVLGWTHYLAQKIGIPRIAYYSSGAFLTTCFDNLWRNPEAVNPGSEIKFDDLPNASSFPWDQVPSLFWRYKEAESNPNLELLKNSMDANGLSWGNIFNTFYELENEYLEFLSKQIGYQRIYNIRQLNLLHGPEQMNVKSDSTSGEVFSWLDECPNESKSAQESANGGLSKWARTE</sequence>
<dbReference type="Gramene" id="OE9A075440T1">
    <property type="protein sequence ID" value="OE9A075440C1"/>
    <property type="gene ID" value="OE9A075440"/>
</dbReference>
<dbReference type="Gene3D" id="3.40.50.2000">
    <property type="entry name" value="Glycogen Phosphorylase B"/>
    <property type="match status" value="1"/>
</dbReference>
<gene>
    <name evidence="3" type="ORF">OLEA9_A075440</name>
</gene>
<evidence type="ECO:0000313" key="3">
    <source>
        <dbReference type="EMBL" id="CAA3007358.1"/>
    </source>
</evidence>
<evidence type="ECO:0000256" key="2">
    <source>
        <dbReference type="SAM" id="MobiDB-lite"/>
    </source>
</evidence>
<evidence type="ECO:0000256" key="1">
    <source>
        <dbReference type="ARBA" id="ARBA00009995"/>
    </source>
</evidence>
<dbReference type="SUPFAM" id="SSF53756">
    <property type="entry name" value="UDP-Glycosyltransferase/glycogen phosphorylase"/>
    <property type="match status" value="1"/>
</dbReference>
<protein>
    <submittedName>
        <fullName evidence="3">Uncharacterized protein</fullName>
    </submittedName>
</protein>
<organism evidence="3 4">
    <name type="scientific">Olea europaea subsp. europaea</name>
    <dbReference type="NCBI Taxonomy" id="158383"/>
    <lineage>
        <taxon>Eukaryota</taxon>
        <taxon>Viridiplantae</taxon>
        <taxon>Streptophyta</taxon>
        <taxon>Embryophyta</taxon>
        <taxon>Tracheophyta</taxon>
        <taxon>Spermatophyta</taxon>
        <taxon>Magnoliopsida</taxon>
        <taxon>eudicotyledons</taxon>
        <taxon>Gunneridae</taxon>
        <taxon>Pentapetalae</taxon>
        <taxon>asterids</taxon>
        <taxon>lamiids</taxon>
        <taxon>Lamiales</taxon>
        <taxon>Oleaceae</taxon>
        <taxon>Oleeae</taxon>
        <taxon>Olea</taxon>
    </lineage>
</organism>
<name>A0A8S0TN29_OLEEU</name>
<reference evidence="3 4" key="1">
    <citation type="submission" date="2019-12" db="EMBL/GenBank/DDBJ databases">
        <authorList>
            <person name="Alioto T."/>
            <person name="Alioto T."/>
            <person name="Gomez Garrido J."/>
        </authorList>
    </citation>
    <scope>NUCLEOTIDE SEQUENCE [LARGE SCALE GENOMIC DNA]</scope>
</reference>
<feature type="region of interest" description="Disordered" evidence="2">
    <location>
        <begin position="169"/>
        <end position="190"/>
    </location>
</feature>
<evidence type="ECO:0000313" key="4">
    <source>
        <dbReference type="Proteomes" id="UP000594638"/>
    </source>
</evidence>
<dbReference type="PANTHER" id="PTHR48047">
    <property type="entry name" value="GLYCOSYLTRANSFERASE"/>
    <property type="match status" value="1"/>
</dbReference>
<feature type="compositionally biased region" description="Polar residues" evidence="2">
    <location>
        <begin position="171"/>
        <end position="181"/>
    </location>
</feature>
<proteinExistence type="inferred from homology"/>
<accession>A0A8S0TN29</accession>
<dbReference type="EMBL" id="CACTIH010007273">
    <property type="protein sequence ID" value="CAA3007358.1"/>
    <property type="molecule type" value="Genomic_DNA"/>
</dbReference>
<dbReference type="PANTHER" id="PTHR48047:SF28">
    <property type="entry name" value="F11M15.8 PROTEIN"/>
    <property type="match status" value="1"/>
</dbReference>
<dbReference type="Proteomes" id="UP000594638">
    <property type="component" value="Unassembled WGS sequence"/>
</dbReference>
<dbReference type="GO" id="GO:0035251">
    <property type="term" value="F:UDP-glucosyltransferase activity"/>
    <property type="evidence" value="ECO:0007669"/>
    <property type="project" value="TreeGrafter"/>
</dbReference>